<dbReference type="RefSeq" id="WP_269425004.1">
    <property type="nucleotide sequence ID" value="NZ_JAPWGY010000011.1"/>
</dbReference>
<dbReference type="Proteomes" id="UP001069802">
    <property type="component" value="Unassembled WGS sequence"/>
</dbReference>
<comment type="caution">
    <text evidence="1">The sequence shown here is derived from an EMBL/GenBank/DDBJ whole genome shotgun (WGS) entry which is preliminary data.</text>
</comment>
<evidence type="ECO:0000313" key="1">
    <source>
        <dbReference type="EMBL" id="MCZ4282862.1"/>
    </source>
</evidence>
<keyword evidence="2" id="KW-1185">Reference proteome</keyword>
<dbReference type="EMBL" id="JAPWGY010000011">
    <property type="protein sequence ID" value="MCZ4282862.1"/>
    <property type="molecule type" value="Genomic_DNA"/>
</dbReference>
<gene>
    <name evidence="1" type="ORF">O4H49_18905</name>
</gene>
<reference evidence="1" key="1">
    <citation type="submission" date="2022-12" db="EMBL/GenBank/DDBJ databases">
        <title>Bacterial isolates from different developmental stages of Nematostella vectensis.</title>
        <authorList>
            <person name="Fraune S."/>
        </authorList>
    </citation>
    <scope>NUCLEOTIDE SEQUENCE</scope>
    <source>
        <strain evidence="1">G21630-S1</strain>
    </source>
</reference>
<accession>A0ABT4LNZ2</accession>
<name>A0ABT4LNZ2_9PROT</name>
<sequence length="373" mass="42544">MNLREDHHPLPDAAATRRYFAKFDRIIGHMRDVAAEASGNGRLGQSELDIVEGYLKCLSSTFTALSYKHLIAAFISNALPQVLEIDRKDSGFPVYRELLQMANDFVQAGKHLISLPSQEQLKEQMLGQILGDLKIPRDLQFALSQRIYYEHLQNRALFWPQNDPQISWVENRGAHRRSYLLHWAIFDSQTNLPVIYIMKLEDSGDLPLQRDDKRWPRVQSHLSAQSPLSLKLVTIASGFDQDFDDLHPKFLRRIIVGPMYSDTFTEQTGPLQQVLAEAAGEPGLDWALAWTIESLISSRSERKSVGIFEKVDREIFELDHYGRSEAETGATETQRSLILPQRPYQILQDRNPVGLRTVRKYVVGSDGKVMSSL</sequence>
<organism evidence="1 2">
    <name type="scientific">Kiloniella laminariae</name>
    <dbReference type="NCBI Taxonomy" id="454162"/>
    <lineage>
        <taxon>Bacteria</taxon>
        <taxon>Pseudomonadati</taxon>
        <taxon>Pseudomonadota</taxon>
        <taxon>Alphaproteobacteria</taxon>
        <taxon>Rhodospirillales</taxon>
        <taxon>Kiloniellaceae</taxon>
        <taxon>Kiloniella</taxon>
    </lineage>
</organism>
<evidence type="ECO:0000313" key="2">
    <source>
        <dbReference type="Proteomes" id="UP001069802"/>
    </source>
</evidence>
<protein>
    <submittedName>
        <fullName evidence="1">Uncharacterized protein</fullName>
    </submittedName>
</protein>
<proteinExistence type="predicted"/>